<dbReference type="SUPFAM" id="SSF48452">
    <property type="entry name" value="TPR-like"/>
    <property type="match status" value="1"/>
</dbReference>
<organism evidence="4 5">
    <name type="scientific">Ephemerocybe angulata</name>
    <dbReference type="NCBI Taxonomy" id="980116"/>
    <lineage>
        <taxon>Eukaryota</taxon>
        <taxon>Fungi</taxon>
        <taxon>Dikarya</taxon>
        <taxon>Basidiomycota</taxon>
        <taxon>Agaricomycotina</taxon>
        <taxon>Agaricomycetes</taxon>
        <taxon>Agaricomycetidae</taxon>
        <taxon>Agaricales</taxon>
        <taxon>Agaricineae</taxon>
        <taxon>Psathyrellaceae</taxon>
        <taxon>Ephemerocybe</taxon>
    </lineage>
</organism>
<keyword evidence="2 3" id="KW-0802">TPR repeat</keyword>
<evidence type="ECO:0000313" key="4">
    <source>
        <dbReference type="EMBL" id="KAF6754253.1"/>
    </source>
</evidence>
<dbReference type="Gene3D" id="1.25.40.10">
    <property type="entry name" value="Tetratricopeptide repeat domain"/>
    <property type="match status" value="1"/>
</dbReference>
<evidence type="ECO:0000256" key="2">
    <source>
        <dbReference type="ARBA" id="ARBA00022803"/>
    </source>
</evidence>
<dbReference type="EMBL" id="JACGCI010000035">
    <property type="protein sequence ID" value="KAF6754253.1"/>
    <property type="molecule type" value="Genomic_DNA"/>
</dbReference>
<dbReference type="GO" id="GO:0060090">
    <property type="term" value="F:molecular adaptor activity"/>
    <property type="evidence" value="ECO:0007669"/>
    <property type="project" value="TreeGrafter"/>
</dbReference>
<dbReference type="Pfam" id="PF13431">
    <property type="entry name" value="TPR_17"/>
    <property type="match status" value="1"/>
</dbReference>
<protein>
    <submittedName>
        <fullName evidence="4">Uncharacterized protein</fullName>
    </submittedName>
</protein>
<proteinExistence type="predicted"/>
<dbReference type="GO" id="GO:0016020">
    <property type="term" value="C:membrane"/>
    <property type="evidence" value="ECO:0007669"/>
    <property type="project" value="TreeGrafter"/>
</dbReference>
<dbReference type="InterPro" id="IPR047150">
    <property type="entry name" value="SGT"/>
</dbReference>
<dbReference type="AlphaFoldDB" id="A0A8H6HYN9"/>
<keyword evidence="5" id="KW-1185">Reference proteome</keyword>
<dbReference type="SMART" id="SM00028">
    <property type="entry name" value="TPR"/>
    <property type="match status" value="3"/>
</dbReference>
<name>A0A8H6HYN9_9AGAR</name>
<dbReference type="Proteomes" id="UP000521943">
    <property type="component" value="Unassembled WGS sequence"/>
</dbReference>
<gene>
    <name evidence="4" type="ORF">DFP72DRAFT_812952</name>
</gene>
<dbReference type="GO" id="GO:0072380">
    <property type="term" value="C:TRC complex"/>
    <property type="evidence" value="ECO:0007669"/>
    <property type="project" value="TreeGrafter"/>
</dbReference>
<feature type="repeat" description="TPR" evidence="3">
    <location>
        <begin position="12"/>
        <end position="45"/>
    </location>
</feature>
<evidence type="ECO:0000313" key="5">
    <source>
        <dbReference type="Proteomes" id="UP000521943"/>
    </source>
</evidence>
<reference evidence="4 5" key="1">
    <citation type="submission" date="2020-07" db="EMBL/GenBank/DDBJ databases">
        <title>Comparative genomics of pyrophilous fungi reveals a link between fire events and developmental genes.</title>
        <authorList>
            <consortium name="DOE Joint Genome Institute"/>
            <person name="Steindorff A.S."/>
            <person name="Carver A."/>
            <person name="Calhoun S."/>
            <person name="Stillman K."/>
            <person name="Liu H."/>
            <person name="Lipzen A."/>
            <person name="Pangilinan J."/>
            <person name="Labutti K."/>
            <person name="Bruns T.D."/>
            <person name="Grigoriev I.V."/>
        </authorList>
    </citation>
    <scope>NUCLEOTIDE SEQUENCE [LARGE SCALE GENOMIC DNA]</scope>
    <source>
        <strain evidence="4 5">CBS 144469</strain>
    </source>
</reference>
<accession>A0A8H6HYN9</accession>
<dbReference type="PANTHER" id="PTHR45831:SF2">
    <property type="entry name" value="LD24721P"/>
    <property type="match status" value="1"/>
</dbReference>
<dbReference type="OrthoDB" id="2423701at2759"/>
<dbReference type="PANTHER" id="PTHR45831">
    <property type="entry name" value="LD24721P"/>
    <property type="match status" value="1"/>
</dbReference>
<evidence type="ECO:0000256" key="3">
    <source>
        <dbReference type="PROSITE-ProRule" id="PRU00339"/>
    </source>
</evidence>
<dbReference type="InterPro" id="IPR019734">
    <property type="entry name" value="TPR_rpt"/>
</dbReference>
<dbReference type="InterPro" id="IPR011990">
    <property type="entry name" value="TPR-like_helical_dom_sf"/>
</dbReference>
<evidence type="ECO:0000256" key="1">
    <source>
        <dbReference type="ARBA" id="ARBA00022737"/>
    </source>
</evidence>
<dbReference type="GO" id="GO:0006620">
    <property type="term" value="P:post-translational protein targeting to endoplasmic reticulum membrane"/>
    <property type="evidence" value="ECO:0007669"/>
    <property type="project" value="TreeGrafter"/>
</dbReference>
<dbReference type="PROSITE" id="PS50005">
    <property type="entry name" value="TPR"/>
    <property type="match status" value="2"/>
</dbReference>
<keyword evidence="1" id="KW-0677">Repeat</keyword>
<comment type="caution">
    <text evidence="4">The sequence shown here is derived from an EMBL/GenBank/DDBJ whole genome shotgun (WGS) entry which is preliminary data.</text>
</comment>
<sequence>MSNATSPDSAEAERLKNLGNDLFGRKDYRAAHHKYTEAIKRDPNNAILYANRAATLLGTKEYMDAADDCRKALEIDPTYARAWGRLAVAKHSLADWTECFQAWQKALDCLPSGPLSLAEQAMKAQFTQGLARARAAAAKVESTVDWVTAKTEASGRLPWDVATSLREEKMKDEEESCWRWSKMFKETAISKRRSMSAQLFFFDDSVTEALTNAILMDERIVHFRNGDFFEKMQRQLEFENEYFKGWLDDGGPSLVKEKVMERLHEEGWQAVRPALAVTVRSWIYQAYIRSAMYGHRDFAHEMYTRALDIMAWGRQKWPHVSKEDRGAIFERSFMRGVKKLRMHNMMATIAADGTTSSPHTYQDLIDAAGDIIEDVASDPASPTSDICQGHYDGYWTYPKATAFSVLGWAYLQIGLHPPKDDSEAERKGRELVLTAAMMYYENAAVNVPEDDENHPKFLRKHLECMCALEKPLKETLPVGMRIQEACANAMVVWGAPPWLDMIKETLEEMTAFDEKYRKDIKDGRCTLQSVGNINFGPCIISLGPS</sequence>
<feature type="repeat" description="TPR" evidence="3">
    <location>
        <begin position="46"/>
        <end position="79"/>
    </location>
</feature>